<evidence type="ECO:0000256" key="7">
    <source>
        <dbReference type="ARBA" id="ARBA00023242"/>
    </source>
</evidence>
<dbReference type="Pfam" id="PF08689">
    <property type="entry name" value="Med5"/>
    <property type="match status" value="1"/>
</dbReference>
<evidence type="ECO:0000313" key="11">
    <source>
        <dbReference type="Proteomes" id="UP000235786"/>
    </source>
</evidence>
<dbReference type="GO" id="GO:0006357">
    <property type="term" value="P:regulation of transcription by RNA polymerase II"/>
    <property type="evidence" value="ECO:0007669"/>
    <property type="project" value="InterPro"/>
</dbReference>
<dbReference type="GO" id="GO:0003712">
    <property type="term" value="F:transcription coregulator activity"/>
    <property type="evidence" value="ECO:0007669"/>
    <property type="project" value="InterPro"/>
</dbReference>
<reference evidence="10 11" key="1">
    <citation type="submission" date="2016-04" db="EMBL/GenBank/DDBJ databases">
        <title>A degradative enzymes factory behind the ericoid mycorrhizal symbiosis.</title>
        <authorList>
            <consortium name="DOE Joint Genome Institute"/>
            <person name="Martino E."/>
            <person name="Morin E."/>
            <person name="Grelet G."/>
            <person name="Kuo A."/>
            <person name="Kohler A."/>
            <person name="Daghino S."/>
            <person name="Barry K."/>
            <person name="Choi C."/>
            <person name="Cichocki N."/>
            <person name="Clum A."/>
            <person name="Copeland A."/>
            <person name="Hainaut M."/>
            <person name="Haridas S."/>
            <person name="Labutti K."/>
            <person name="Lindquist E."/>
            <person name="Lipzen A."/>
            <person name="Khouja H.-R."/>
            <person name="Murat C."/>
            <person name="Ohm R."/>
            <person name="Olson A."/>
            <person name="Spatafora J."/>
            <person name="Veneault-Fourrey C."/>
            <person name="Henrissat B."/>
            <person name="Grigoriev I."/>
            <person name="Martin F."/>
            <person name="Perotto S."/>
        </authorList>
    </citation>
    <scope>NUCLEOTIDE SEQUENCE [LARGE SCALE GENOMIC DNA]</scope>
    <source>
        <strain evidence="10 11">F</strain>
    </source>
</reference>
<evidence type="ECO:0000256" key="4">
    <source>
        <dbReference type="ARBA" id="ARBA00023015"/>
    </source>
</evidence>
<dbReference type="OrthoDB" id="5322661at2759"/>
<evidence type="ECO:0000256" key="8">
    <source>
        <dbReference type="ARBA" id="ARBA00031256"/>
    </source>
</evidence>
<dbReference type="AlphaFoldDB" id="A0A2J6QSN4"/>
<comment type="function">
    <text evidence="9">Component of the Mediator complex, a coactivator involved in the regulated transcription of nearly all RNA polymerase II-dependent genes. Mediator functions as a bridge to convey information from gene-specific regulatory proteins to the basal RNA polymerase II transcription machinery. Mediator is recruited to promoters by direct interactions with regulatory proteins and serves as a scaffold for the assembly of a functional preinitiation complex with RNA polymerase II and the general transcription factors.</text>
</comment>
<evidence type="ECO:0000256" key="6">
    <source>
        <dbReference type="ARBA" id="ARBA00023163"/>
    </source>
</evidence>
<dbReference type="EMBL" id="KZ613976">
    <property type="protein sequence ID" value="PMD29267.1"/>
    <property type="molecule type" value="Genomic_DNA"/>
</dbReference>
<evidence type="ECO:0000256" key="1">
    <source>
        <dbReference type="ARBA" id="ARBA00004123"/>
    </source>
</evidence>
<comment type="subunit">
    <text evidence="9">Component of the Mediator complex.</text>
</comment>
<keyword evidence="5 9" id="KW-0010">Activator</keyword>
<organism evidence="10 11">
    <name type="scientific">Hyaloscypha variabilis (strain UAMH 11265 / GT02V1 / F)</name>
    <name type="common">Meliniomyces variabilis</name>
    <dbReference type="NCBI Taxonomy" id="1149755"/>
    <lineage>
        <taxon>Eukaryota</taxon>
        <taxon>Fungi</taxon>
        <taxon>Dikarya</taxon>
        <taxon>Ascomycota</taxon>
        <taxon>Pezizomycotina</taxon>
        <taxon>Leotiomycetes</taxon>
        <taxon>Helotiales</taxon>
        <taxon>Hyaloscyphaceae</taxon>
        <taxon>Hyaloscypha</taxon>
        <taxon>Hyaloscypha variabilis</taxon>
    </lineage>
</organism>
<evidence type="ECO:0000256" key="3">
    <source>
        <dbReference type="ARBA" id="ARBA00020628"/>
    </source>
</evidence>
<keyword evidence="6 9" id="KW-0804">Transcription</keyword>
<dbReference type="GO" id="GO:0016592">
    <property type="term" value="C:mediator complex"/>
    <property type="evidence" value="ECO:0007669"/>
    <property type="project" value="InterPro"/>
</dbReference>
<keyword evidence="4 9" id="KW-0805">Transcription regulation</keyword>
<dbReference type="PANTHER" id="PTHR35784">
    <property type="entry name" value="MEDIATOR OF RNA POLYMERASE II TRANSCRIPTION SUBUNIT 5"/>
    <property type="match status" value="1"/>
</dbReference>
<evidence type="ECO:0000256" key="2">
    <source>
        <dbReference type="ARBA" id="ARBA00008782"/>
    </source>
</evidence>
<keyword evidence="11" id="KW-1185">Reference proteome</keyword>
<evidence type="ECO:0000256" key="5">
    <source>
        <dbReference type="ARBA" id="ARBA00023159"/>
    </source>
</evidence>
<protein>
    <recommendedName>
        <fullName evidence="3 9">Mediator of RNA polymerase II transcription subunit 5</fullName>
    </recommendedName>
    <alternativeName>
        <fullName evidence="8 9">Mediator complex subunit 5</fullName>
    </alternativeName>
</protein>
<sequence>MTSLQTWQTFFSRSLATRLETSSFESFVQLLSTKHPLSASRISELFLRPTENNAVSLDPRVVRYVQVLLGLELVTVPSVLRALWKVSSFRDQAGHDDGLEKNAVGEENGAIVPTKAKEEGKRWSNSYTAEETLFLRLTKYISAGTAPHNTQEAVELVMVCVQWMRTVISVISVQHAAQEMLGLAQTHAAEMASQNMALATLVSAVVENGRVLHALGKGSVPKPVRKELKDALANFVPLIIQSSPQAARALEIFRTQTILAIEPFDKKERAADKEIEEILEDNMVVENMVVADMPTMNTRAGLYVYLNSLLVGRPLIDDHAIFSYLNNRYQGDIQSTIIDLILAAFDILANATFRNERAAFITILRSFLINKIPLLLATLSASLFPPLTSEYCITEALSHVDTNAFPTLSGMFDELSTNNMLSDSVRQDFCFACCLHGLIAESSIETLLGDVPMQSLPAGGRYMKDELVQQCLSDPERTEGLIDELEHMDGNVGAVSQAITEVITRLCANKETMSLKSLCSQLARKPLALDVMLLFDKPTSILQPLVELLDNWRYDEDQGEYQPVYEEFGLILLLVLSFTHRYGLTVVDLGIRAQDSFVAKLLNQGHLSRAMEELTEQEQSHLDGWIRGLFEVGTLGDELMSSCPPQDFYLLVPTLFHHIVLACSTKNLTDEGLKSGLEYLVEPFLIPSLIPGITWLSSHLWESRGDASACIAILTALITNSSSNTEASQMLTAILNIVAKNLEHSLRWLQRAEPTRQDVEPLSKALRPSLGWERRGASDHTELETWTSSPSGGFVVAIKQTMANLVQWGLNPGININPANYTHRQILVGVKMLGAKRILNTIIEEVKSQTETGNGSIILDVASALICAPDPQSWDNGAPGIDVLGTEPRPLQRRMNLREALKNEAAAAPKLHKTDTLHAETVVRLYRKVEAQLLMPQQTLMSHDALDIHQALDSAALDGAMAGVGSLDGMGGNDMGMGDGMGDADLMHGLMGSGGGDLLDFGAGDLGAMGDGMGF</sequence>
<dbReference type="STRING" id="1149755.A0A2J6QSN4"/>
<accession>A0A2J6QSN4</accession>
<dbReference type="Proteomes" id="UP000235786">
    <property type="component" value="Unassembled WGS sequence"/>
</dbReference>
<comment type="similarity">
    <text evidence="2 9">Belongs to the Mediator complex subunit 5 family.</text>
</comment>
<comment type="subcellular location">
    <subcellularLocation>
        <location evidence="1 9">Nucleus</location>
    </subcellularLocation>
</comment>
<evidence type="ECO:0000313" key="10">
    <source>
        <dbReference type="EMBL" id="PMD29267.1"/>
    </source>
</evidence>
<dbReference type="InterPro" id="IPR014801">
    <property type="entry name" value="Mediator_Med5_fun"/>
</dbReference>
<proteinExistence type="inferred from homology"/>
<gene>
    <name evidence="9" type="primary">MED5</name>
    <name evidence="10" type="ORF">L207DRAFT_445736</name>
</gene>
<name>A0A2J6QSN4_HYAVF</name>
<evidence type="ECO:0000256" key="9">
    <source>
        <dbReference type="RuleBase" id="RU364142"/>
    </source>
</evidence>
<dbReference type="PANTHER" id="PTHR35784:SF1">
    <property type="entry name" value="MEDIATOR OF RNA POLYMERASE II TRANSCRIPTION SUBUNIT 5"/>
    <property type="match status" value="1"/>
</dbReference>
<keyword evidence="7 9" id="KW-0539">Nucleus</keyword>